<dbReference type="Gene3D" id="1.50.10.20">
    <property type="match status" value="1"/>
</dbReference>
<dbReference type="EMBL" id="JAUSVL010000001">
    <property type="protein sequence ID" value="MDQ0291136.1"/>
    <property type="molecule type" value="Genomic_DNA"/>
</dbReference>
<dbReference type="InterPro" id="IPR008930">
    <property type="entry name" value="Terpenoid_cyclase/PrenylTrfase"/>
</dbReference>
<dbReference type="InterPro" id="IPR011625">
    <property type="entry name" value="A2M_N_BRD"/>
</dbReference>
<keyword evidence="6" id="KW-1185">Reference proteome</keyword>
<dbReference type="Pfam" id="PF17791">
    <property type="entry name" value="MG3"/>
    <property type="match status" value="1"/>
</dbReference>
<comment type="caution">
    <text evidence="5">The sequence shown here is derived from an EMBL/GenBank/DDBJ whole genome shotgun (WGS) entry which is preliminary data.</text>
</comment>
<dbReference type="Pfam" id="PF00207">
    <property type="entry name" value="A2M"/>
    <property type="match status" value="1"/>
</dbReference>
<feature type="chain" id="PRO_5041989681" evidence="2">
    <location>
        <begin position="21"/>
        <end position="2048"/>
    </location>
</feature>
<dbReference type="InterPro" id="IPR041555">
    <property type="entry name" value="MG3"/>
</dbReference>
<feature type="domain" description="Alpha-2-macroglobulin" evidence="4">
    <location>
        <begin position="1293"/>
        <end position="1383"/>
    </location>
</feature>
<protein>
    <submittedName>
        <fullName evidence="5">Uncharacterized protein YfaS (Alpha-2-macroglobulin family)</fullName>
    </submittedName>
</protein>
<keyword evidence="2" id="KW-0732">Signal</keyword>
<dbReference type="PANTHER" id="PTHR40094:SF1">
    <property type="entry name" value="UBIQUITIN DOMAIN-CONTAINING PROTEIN"/>
    <property type="match status" value="1"/>
</dbReference>
<dbReference type="SMART" id="SM01360">
    <property type="entry name" value="A2M"/>
    <property type="match status" value="1"/>
</dbReference>
<dbReference type="PANTHER" id="PTHR40094">
    <property type="entry name" value="ALPHA-2-MACROGLOBULIN HOMOLOG"/>
    <property type="match status" value="1"/>
</dbReference>
<name>A0AAE3VIQ1_9BACT</name>
<dbReference type="Gene3D" id="2.60.40.1930">
    <property type="match status" value="1"/>
</dbReference>
<evidence type="ECO:0000256" key="1">
    <source>
        <dbReference type="ARBA" id="ARBA00010556"/>
    </source>
</evidence>
<evidence type="ECO:0000259" key="3">
    <source>
        <dbReference type="SMART" id="SM01359"/>
    </source>
</evidence>
<dbReference type="InterPro" id="IPR002890">
    <property type="entry name" value="MG2"/>
</dbReference>
<feature type="signal peptide" evidence="2">
    <location>
        <begin position="1"/>
        <end position="20"/>
    </location>
</feature>
<dbReference type="SMART" id="SM01359">
    <property type="entry name" value="A2M_N_2"/>
    <property type="match status" value="1"/>
</dbReference>
<organism evidence="5 6">
    <name type="scientific">Oligosphaera ethanolica</name>
    <dbReference type="NCBI Taxonomy" id="760260"/>
    <lineage>
        <taxon>Bacteria</taxon>
        <taxon>Pseudomonadati</taxon>
        <taxon>Lentisphaerota</taxon>
        <taxon>Oligosphaeria</taxon>
        <taxon>Oligosphaerales</taxon>
        <taxon>Oligosphaeraceae</taxon>
        <taxon>Oligosphaera</taxon>
    </lineage>
</organism>
<dbReference type="SMART" id="SM01419">
    <property type="entry name" value="Thiol-ester_cl"/>
    <property type="match status" value="1"/>
</dbReference>
<dbReference type="InterPro" id="IPR013783">
    <property type="entry name" value="Ig-like_fold"/>
</dbReference>
<evidence type="ECO:0000313" key="5">
    <source>
        <dbReference type="EMBL" id="MDQ0291136.1"/>
    </source>
</evidence>
<accession>A0AAE3VIQ1</accession>
<dbReference type="RefSeq" id="WP_307263485.1">
    <property type="nucleotide sequence ID" value="NZ_JAUSVL010000001.1"/>
</dbReference>
<gene>
    <name evidence="5" type="ORF">J3R75_003243</name>
</gene>
<dbReference type="SUPFAM" id="SSF48239">
    <property type="entry name" value="Terpenoid cyclases/Protein prenyltransferases"/>
    <property type="match status" value="1"/>
</dbReference>
<comment type="similarity">
    <text evidence="1">Belongs to the protease inhibitor I39 (alpha-2-macroglobulin) family. Bacterial alpha-2-macroglobulin subfamily.</text>
</comment>
<evidence type="ECO:0000313" key="6">
    <source>
        <dbReference type="Proteomes" id="UP001238163"/>
    </source>
</evidence>
<dbReference type="InterPro" id="IPR001599">
    <property type="entry name" value="Macroglobln_a2"/>
</dbReference>
<dbReference type="Pfam" id="PF17973">
    <property type="entry name" value="bMG10"/>
    <property type="match status" value="1"/>
</dbReference>
<dbReference type="Gene3D" id="2.60.40.10">
    <property type="entry name" value="Immunoglobulins"/>
    <property type="match status" value="1"/>
</dbReference>
<dbReference type="Proteomes" id="UP001238163">
    <property type="component" value="Unassembled WGS sequence"/>
</dbReference>
<dbReference type="Gene3D" id="2.20.130.20">
    <property type="match status" value="1"/>
</dbReference>
<dbReference type="InterPro" id="IPR041246">
    <property type="entry name" value="Bact_MG10"/>
</dbReference>
<dbReference type="InterPro" id="IPR051802">
    <property type="entry name" value="YfhM-like"/>
</dbReference>
<dbReference type="GO" id="GO:0004866">
    <property type="term" value="F:endopeptidase inhibitor activity"/>
    <property type="evidence" value="ECO:0007669"/>
    <property type="project" value="InterPro"/>
</dbReference>
<feature type="domain" description="Alpha-2-macroglobulin bait region" evidence="3">
    <location>
        <begin position="1018"/>
        <end position="1158"/>
    </location>
</feature>
<evidence type="ECO:0000259" key="4">
    <source>
        <dbReference type="SMART" id="SM01360"/>
    </source>
</evidence>
<proteinExistence type="inferred from homology"/>
<reference evidence="5" key="1">
    <citation type="submission" date="2023-07" db="EMBL/GenBank/DDBJ databases">
        <title>Genomic Encyclopedia of Type Strains, Phase IV (KMG-IV): sequencing the most valuable type-strain genomes for metagenomic binning, comparative biology and taxonomic classification.</title>
        <authorList>
            <person name="Goeker M."/>
        </authorList>
    </citation>
    <scope>NUCLEOTIDE SEQUENCE</scope>
    <source>
        <strain evidence="5">DSM 24202</strain>
    </source>
</reference>
<sequence length="2048" mass="229561">MAKSMWLWAVMACVGCAALAQDVDAKLKEADRLRAAGNYREAFAIYQVLLTAPQTQLPSDRAGAAFVAATECLQRLNEVAEWDAFLADCVARRPGDWQLALAVDEAMESIPHYGHVVAGEFRRGDQRGGNWEQFRRVELYDRRVQLRLFRVSYENFLRDLPTLSSGHPAEYWGAYASVLRGSQSWRLQVLTDLDAELDVTSAEEDADDPPGAPVDNQGEPIFYQVPVTFAAAKNDGERWRWVLSEMINKGDEACQDRARLELADFLRENFGVQTLQSSPWFYRPRDKDELSGISALQVLRDDESMARLANGVRRIALPDEFNYISMYTALAEGDSPQAESALWRLVEVYENRRQYDKALRWLQRGVELWGGNEEFTRRMAAITGNWCEFRPGKAQLAGRRGEVELCFRNARAVTLSVQRLDLPALVRESQQYIERKRDDRNLDWQRINLQALPELVLADGGEKYLLGKPESWEQPLQPKERHLDTVTTIALPVQDAGAYWVTATMPNGNVARQMLLLDDIKLVRKATDNSMSWQLLNAASGQPIADAKIDFFGWTTVWDNANKRQNVITRRLAELTDADGFVHLDARRLGDQQRFMQWLAEARTATGQYCCHGYGYTRPRPLSKQSFVQHSVFGISDRPVYRPGHVVHYKFWAAQVHYELTGSNPLAGRSFDVELRNPRGDAVMSTDLTADRFGGVDGSWTVPADAPLGQYHLSIRLDDKRRYYGSLSFRVEEYKKPEFEVLVDLPEEPPMLGDKIAVGVRARYYFGGPVNEGRVTVKVLRYDHEDRWWPVRHWDWFYGNGYGWLLEDYSWYPGWGHWGWKCPSPPWLPSWRFSNEPPEVVLQLEQPLAADGTLQVVIDSAMAKEMLGDRDHRYEITAEVRDQSRRTIVGQGSVIVPRVPFMATLWLDRGYCRVGEQGMVFAQARRADGKPVKGQGVLKLLRIRYAPDGTPSESVVREWPLASDADGRAQQAFSASEPGQYRLAWTLQDDKGRQGEGAAIVIIRGEGSDDRAFRYNGLELIPDKAEYAPGESVQLLINTEQADSVVMLFIRPVDGVLPKPQVLRLQGRSVVVPIAVSKADMPNFFVEAYTMAKGVFHNVAREIIVPPEKKVIDIETVAAEKVKPGATTELTLRLRDHEGRPVAGSVVVAVYDKSLDYIAGDSVERDIRAAFWKWRRSHHPDIHGAVMAWLLRNLLKENEKGYPYIGTFGQLLLDMDDEDGLAMLGAPGRARVRYKRSAGVALGAMPMGAPVADMSLAVSGVGGFGAAGGGFAGGGDGDGGMAAPVLRSNFADTALWVASLDVAADGLATVNIPMPDSLTTWKVQVWAMGDGVSVGNGATEIITAKDMMVRLQAPRFFVQKDELMLSAMVNNHLDAAKDVTVLLELDGPCLEALDAARKVVRVDSRGEARVDWRVRVRQEGEAVIRVKALTDQESDAMEQRFPVYVHGQDKLLATSGMLRPDDREGRISIAVPAERRPETTRLTLRWSPSLAMAMVDAVPYLLDYPYGCTEQTLNRFLPAVLTQNTLREMGLSLEDIAGKRANLNAQELGDPLERAAQWRRYKRDPVFDEAEMGAIVRKGVDDLSAMQCSDGGWGWFSGWGERSWPHTTAQVVHGLQLAAQCRVVAPDGVLERGLQWLAKYQQDELTKLRNHDRNAPAKEPRKRHADNLDAMVYRVLAEAGKADPAIADYLYRDKTQLSVYGLALIALGYHAAGDARLHDLMRNLSQYLVQDDENQTAWLNLGNGGYWWCWYGDEIEAHAAYLRLLAAAEPASAVAPRLVKYLLNNRKHATYWRSTRDTAACLEAFAAYLKGSGESNPDMTVEVLFDGQRVAESRVTKDNLFTGDFTVQLTPEQLATGEHVLTLRKHGQGPLYYNSYLSYFTLEDPIAAAGLELKVQRRVFKLIRDDEHIHSATATGQVADKRVERYRREPIAPDEALASGQLMEIELVIDSKNDYEYILLEDFKAAGTEPVAVRSGYIPGTMGAYVEFRDNRVAFFLRSIARGTHSLSYRLRAEIPGQFSALPAVITGMYAPELRGNSHEAKIRVVDR</sequence>
<dbReference type="Pfam" id="PF01835">
    <property type="entry name" value="MG2"/>
    <property type="match status" value="1"/>
</dbReference>
<dbReference type="InterPro" id="IPR047565">
    <property type="entry name" value="Alpha-macroglob_thiol-ester_cl"/>
</dbReference>
<dbReference type="Pfam" id="PF07703">
    <property type="entry name" value="A2M_BRD"/>
    <property type="match status" value="1"/>
</dbReference>
<evidence type="ECO:0000256" key="2">
    <source>
        <dbReference type="SAM" id="SignalP"/>
    </source>
</evidence>